<keyword evidence="3" id="KW-1185">Reference proteome</keyword>
<evidence type="ECO:0000313" key="3">
    <source>
        <dbReference type="Proteomes" id="UP001500888"/>
    </source>
</evidence>
<name>A0ABP7HSY9_9ACTN</name>
<gene>
    <name evidence="2" type="ORF">GCM10022226_15580</name>
</gene>
<comment type="caution">
    <text evidence="2">The sequence shown here is derived from an EMBL/GenBank/DDBJ whole genome shotgun (WGS) entry which is preliminary data.</text>
</comment>
<feature type="region of interest" description="Disordered" evidence="1">
    <location>
        <begin position="93"/>
        <end position="135"/>
    </location>
</feature>
<proteinExistence type="predicted"/>
<reference evidence="3" key="1">
    <citation type="journal article" date="2019" name="Int. J. Syst. Evol. Microbiol.">
        <title>The Global Catalogue of Microorganisms (GCM) 10K type strain sequencing project: providing services to taxonomists for standard genome sequencing and annotation.</title>
        <authorList>
            <consortium name="The Broad Institute Genomics Platform"/>
            <consortium name="The Broad Institute Genome Sequencing Center for Infectious Disease"/>
            <person name="Wu L."/>
            <person name="Ma J."/>
        </authorList>
    </citation>
    <scope>NUCLEOTIDE SEQUENCE [LARGE SCALE GENOMIC DNA]</scope>
    <source>
        <strain evidence="3">JCM 16908</strain>
    </source>
</reference>
<organism evidence="2 3">
    <name type="scientific">Sphaerisporangium flaviroseum</name>
    <dbReference type="NCBI Taxonomy" id="509199"/>
    <lineage>
        <taxon>Bacteria</taxon>
        <taxon>Bacillati</taxon>
        <taxon>Actinomycetota</taxon>
        <taxon>Actinomycetes</taxon>
        <taxon>Streptosporangiales</taxon>
        <taxon>Streptosporangiaceae</taxon>
        <taxon>Sphaerisporangium</taxon>
    </lineage>
</organism>
<evidence type="ECO:0008006" key="4">
    <source>
        <dbReference type="Google" id="ProtNLM"/>
    </source>
</evidence>
<protein>
    <recommendedName>
        <fullName evidence="4">Collagen-like protein</fullName>
    </recommendedName>
</protein>
<evidence type="ECO:0000313" key="2">
    <source>
        <dbReference type="EMBL" id="GAA3797075.1"/>
    </source>
</evidence>
<feature type="compositionally biased region" description="Pro residues" evidence="1">
    <location>
        <begin position="118"/>
        <end position="127"/>
    </location>
</feature>
<dbReference type="Proteomes" id="UP001500888">
    <property type="component" value="Unassembled WGS sequence"/>
</dbReference>
<evidence type="ECO:0000256" key="1">
    <source>
        <dbReference type="SAM" id="MobiDB-lite"/>
    </source>
</evidence>
<dbReference type="EMBL" id="BAAAZR010000002">
    <property type="protein sequence ID" value="GAA3797075.1"/>
    <property type="molecule type" value="Genomic_DNA"/>
</dbReference>
<accession>A0ABP7HSY9</accession>
<sequence length="234" mass="24299">MGIPWSQCYRSGTYKVRFIGIQVIWGNRVIPRGKGPFIGRSAWSLAVATAITGGVVALSLPATAQAGTEVRTVQGHRVTHTTGHAPAALVTATTRKPPVGDDGDDGNSSRKKCCKKCPPGPPGPPGPRGRGDGIDTAFQGNNKFIGLAQGNGPTFIRDPRTTPKWNDISTLANYPGNVTDVSLAVMGNNLHVTVRSLTGLVAQTTCVVNPTPGTGGNPAWPGNCGAFVNLTPPL</sequence>